<dbReference type="STRING" id="64571.A0A1Y2GSH9"/>
<feature type="region of interest" description="Disordered" evidence="1">
    <location>
        <begin position="2076"/>
        <end position="2104"/>
    </location>
</feature>
<feature type="compositionally biased region" description="Polar residues" evidence="1">
    <location>
        <begin position="2149"/>
        <end position="2168"/>
    </location>
</feature>
<dbReference type="InParanoid" id="A0A1Y2GSH9"/>
<comment type="caution">
    <text evidence="2">The sequence shown here is derived from an EMBL/GenBank/DDBJ whole genome shotgun (WGS) entry which is preliminary data.</text>
</comment>
<organism evidence="2 3">
    <name type="scientific">Lobosporangium transversale</name>
    <dbReference type="NCBI Taxonomy" id="64571"/>
    <lineage>
        <taxon>Eukaryota</taxon>
        <taxon>Fungi</taxon>
        <taxon>Fungi incertae sedis</taxon>
        <taxon>Mucoromycota</taxon>
        <taxon>Mortierellomycotina</taxon>
        <taxon>Mortierellomycetes</taxon>
        <taxon>Mortierellales</taxon>
        <taxon>Mortierellaceae</taxon>
        <taxon>Lobosporangium</taxon>
    </lineage>
</organism>
<reference evidence="2 3" key="1">
    <citation type="submission" date="2016-07" db="EMBL/GenBank/DDBJ databases">
        <title>Pervasive Adenine N6-methylation of Active Genes in Fungi.</title>
        <authorList>
            <consortium name="DOE Joint Genome Institute"/>
            <person name="Mondo S.J."/>
            <person name="Dannebaum R.O."/>
            <person name="Kuo R.C."/>
            <person name="Labutti K."/>
            <person name="Haridas S."/>
            <person name="Kuo A."/>
            <person name="Salamov A."/>
            <person name="Ahrendt S.R."/>
            <person name="Lipzen A."/>
            <person name="Sullivan W."/>
            <person name="Andreopoulos W.B."/>
            <person name="Clum A."/>
            <person name="Lindquist E."/>
            <person name="Daum C."/>
            <person name="Ramamoorthy G.K."/>
            <person name="Gryganskyi A."/>
            <person name="Culley D."/>
            <person name="Magnuson J.K."/>
            <person name="James T.Y."/>
            <person name="O'Malley M.A."/>
            <person name="Stajich J.E."/>
            <person name="Spatafora J.W."/>
            <person name="Visel A."/>
            <person name="Grigoriev I.V."/>
        </authorList>
    </citation>
    <scope>NUCLEOTIDE SEQUENCE [LARGE SCALE GENOMIC DNA]</scope>
    <source>
        <strain evidence="2 3">NRRL 3116</strain>
    </source>
</reference>
<dbReference type="OrthoDB" id="17798at2759"/>
<gene>
    <name evidence="2" type="ORF">BCR41DRAFT_385546</name>
</gene>
<feature type="compositionally biased region" description="Acidic residues" evidence="1">
    <location>
        <begin position="2091"/>
        <end position="2102"/>
    </location>
</feature>
<dbReference type="Proteomes" id="UP000193648">
    <property type="component" value="Unassembled WGS sequence"/>
</dbReference>
<keyword evidence="3" id="KW-1185">Reference proteome</keyword>
<evidence type="ECO:0000256" key="1">
    <source>
        <dbReference type="SAM" id="MobiDB-lite"/>
    </source>
</evidence>
<feature type="compositionally biased region" description="Acidic residues" evidence="1">
    <location>
        <begin position="1457"/>
        <end position="1467"/>
    </location>
</feature>
<feature type="region of interest" description="Disordered" evidence="1">
    <location>
        <begin position="1438"/>
        <end position="1467"/>
    </location>
</feature>
<dbReference type="GeneID" id="33569522"/>
<dbReference type="RefSeq" id="XP_021882478.1">
    <property type="nucleotide sequence ID" value="XM_022027679.1"/>
</dbReference>
<dbReference type="EMBL" id="MCFF01000013">
    <property type="protein sequence ID" value="ORZ19938.1"/>
    <property type="molecule type" value="Genomic_DNA"/>
</dbReference>
<feature type="region of interest" description="Disordered" evidence="1">
    <location>
        <begin position="2149"/>
        <end position="2185"/>
    </location>
</feature>
<evidence type="ECO:0000313" key="3">
    <source>
        <dbReference type="Proteomes" id="UP000193648"/>
    </source>
</evidence>
<protein>
    <submittedName>
        <fullName evidence="2">Uncharacterized protein</fullName>
    </submittedName>
</protein>
<feature type="compositionally biased region" description="Polar residues" evidence="1">
    <location>
        <begin position="1445"/>
        <end position="1455"/>
    </location>
</feature>
<name>A0A1Y2GSH9_9FUNG</name>
<evidence type="ECO:0000313" key="2">
    <source>
        <dbReference type="EMBL" id="ORZ19938.1"/>
    </source>
</evidence>
<accession>A0A1Y2GSH9</accession>
<sequence length="2343" mass="264436">MSILTQFQEDYALKPEARVDLVKSLTTGTEEYYLYRLRYLSQQLQSGEEPATAQVIDEATALIKEAESSNVVKDIEQLKQLETQIALLAFPVKPDILLKRLDHDPSLATINSNQESLPEQDADVTTAAESAVTEIESPSLGLNDLPTALDQKMVKTELLVEKLLDRIQEFKSYPLNVRSDTWPYLIAQPRMETILERMNLDQLKQLFYELDIKYSPKSLEIIGRADTSQFDRVVVQIVLRLYQHNKFSFSSPYGSKLESLTRAQLEAIKKEQPRVMDDEGFVGMMEQRIIPELFPENKERAYEDWLKRMLAFVEELSPKFNRHKLAVYLLSLERGLAKGIMDKAMFLRYVEIPRNLTSYRAKKRTDVEKGDYVELGKGLAHWSMRISPASPERDSEVVKEHLSYFMLEAKSSDEFKQYFETAFLDPLLARVMLTSGDKDVTKWSGLLAKNESLSELTEKTSLKFSPDNPSKFLPSDPVIFKLRVKNAKRILIRVFEVKTFEYLQQHGDSTMGQKLNLDGLTPNWEHNITLDRPAIEMHELKVELPELANRRGAFVMDVISNGENSSAYFTKGCLDFIERQSIAGHVLTIIDENQKKLSEKCSVWLSGYYYKPNRDGDIIIPYRNPSSAGSDPYIYLIHNGFTTRREFYHRIEDYVLKLACHIDHESFIAGSTAKILVKPTVQIQGSTITICPIRLLEQVQLSIEANDTNSIRSTTTVPDFKVHDLDWTEYNFQVPENLSKLTVTLSGKVKVISKGEFQDLNASRSFSFGSPCSDEKVNLGEKYGWVNVQVPGEFVTLLQKQSDGYNVLALGKNGEKRPCIPLELEVEHPLQHERLIFCLRTDDNGQVHLGHLNDIEQLVCLTSRMKWQICGREKYTYPPKVHSVEGEPICLPLGRQDMGTIRKIALFSVNGDPDHGPVCVLDDYTNHIRLSNGLLTIRGLKAGHYGFRIGDEVTCQLAVTRTSSSASKIQGLGEYIVESNPMLEVHETSKHPLYLTEPMLDTESRTVDIQLYNWNPETRVIVIASKFVPYETSVFDEIKATNYEALWKSTKTELSPTSFKTGRVLGEEYQYILNRKAQSTHWAGNLLTKPSVLLTPRSIADTTMSKQVMRGDDLTETITQRAMGANASCLRACGADLANARMLFKESGRGHERLSPLLNFLAHPSVALANLIPDGSTGTVSVPCSALKEGTFLQIFASDGYQATQRSFMIPRQANGTSDKEGFQKRDLRFKSQMDHTKHYIGDRIGINLEPQALSATDGEPSYSVASVTLTSNSSSSSNVRVINSVSQVYDLMMTLLATEDHKRTLSKFGFITDWNRLSNEAKKEKFSKWNCHELNLFLFRKDRQFFNTVVAPYLKNKLLKSFMDDYLIDAPLEKYTALHEFRVLTCMEKCLLAQRIPSLKPAVAQWLNDRMKHRRGASNVKLFLTVMKSGSLKASDASADLGYSPSSPNYSPTDPVNDEDDEESDEDMGFALIDETPSRAICATYNASSPPPPPPPAPMARMARVSASGDRDRSQAERILNSRFKPVDLTKEMAETYYYGRQDFINSDSEYEPNQFWWDLSQWDEFKGGPFLSQNFVANAGSFTDAMGTIALLDVAFRPKNTLLTRSASHNLVISSESPAIIFHSSTKELVEPPVTGSVLVTQQYFEQTEKATYDEVMRDYVRRYIQPGTEFRPLESYGAHVVLMNATPNPMKVHLEVQLPHGSISLYHSLESGQDIELEPHGTFQYEYGFYFPEEGDFPHYPAHVSNYEDVIAYATPATLKVRAPEPGHKEATDTRTWNYVLKHGSKDDILNKLKTSPLDNLPTDQLLPRLYKDRKFLQQVTSALRLRQEYNEAIWSVALTGQDQELVKEYLMNLPPSTINTGDWFQSSVFVRTARSRLEGPWDTSLKYLEYFPLINSRAHKATRTAAILNDRFRDQYARFLRMLSQKPHHDISDLLVLIVYLLAQDRIVEAKDKFQELSDLMKNRGSQGNSLQQLQYDYLWAYLSLCVEVQVGSVASDLGLDLSGVQKLLTKYRDYPVERWNKLFKDMQLYVDEVIQSMAENEISSSSTASKEGQSTSTSSTVVAAVKAVATATGAGGDHQQSKDTFNGDEGEEDDNTEEPVMVDFKIGDRNMLTVRHRGVREITVEYYSIDAETMFSASPLTLSDQGETESISSDSNSDQNWYKKNNKQDDSSNSYRLVKPNGTDKHVVQRAVGSDGIFVVPLLPQYLNSNVMISLTTSPPLATRTWKAYYSQTIAVQCVERMGMMRVVCKTDNRPIRGSYVKVYAEMKQGGEAVFWKDGYTDLVGRFAYALVSTGAATTGSGSSGSNDAGLGGVKRFAVFVDGGREGCVVKSLPVPPV</sequence>
<proteinExistence type="predicted"/>